<feature type="domain" description="Integrase catalytic" evidence="1">
    <location>
        <begin position="1"/>
        <end position="150"/>
    </location>
</feature>
<dbReference type="InterPro" id="IPR001584">
    <property type="entry name" value="Integrase_cat-core"/>
</dbReference>
<accession>A0AAV3Q1D2</accession>
<evidence type="ECO:0000313" key="3">
    <source>
        <dbReference type="Proteomes" id="UP001454036"/>
    </source>
</evidence>
<sequence>MDLMGPVQVESIAEKKYIYVCVDDYSRYTWFKFLREKSDDFDVFKNLATHIQREKALPIIRIRSDHGKEFENIKFDDYCKQEGIKHEFSAPITPQKNGIVERKNRTIQEMARVMLHSKKVPLKFSAEAVNTTCHIHNRITFRLMENSMDI</sequence>
<dbReference type="PANTHER" id="PTHR42648">
    <property type="entry name" value="TRANSPOSASE, PUTATIVE-RELATED"/>
    <property type="match status" value="1"/>
</dbReference>
<dbReference type="GO" id="GO:0015074">
    <property type="term" value="P:DNA integration"/>
    <property type="evidence" value="ECO:0007669"/>
    <property type="project" value="InterPro"/>
</dbReference>
<name>A0AAV3Q1D2_LITER</name>
<dbReference type="PANTHER" id="PTHR42648:SF21">
    <property type="entry name" value="CYSTEINE-RICH RLK (RECEPTOR-LIKE PROTEIN KINASE) 8"/>
    <property type="match status" value="1"/>
</dbReference>
<keyword evidence="3" id="KW-1185">Reference proteome</keyword>
<comment type="caution">
    <text evidence="2">The sequence shown here is derived from an EMBL/GenBank/DDBJ whole genome shotgun (WGS) entry which is preliminary data.</text>
</comment>
<gene>
    <name evidence="2" type="ORF">LIER_13626</name>
</gene>
<organism evidence="2 3">
    <name type="scientific">Lithospermum erythrorhizon</name>
    <name type="common">Purple gromwell</name>
    <name type="synonym">Lithospermum officinale var. erythrorhizon</name>
    <dbReference type="NCBI Taxonomy" id="34254"/>
    <lineage>
        <taxon>Eukaryota</taxon>
        <taxon>Viridiplantae</taxon>
        <taxon>Streptophyta</taxon>
        <taxon>Embryophyta</taxon>
        <taxon>Tracheophyta</taxon>
        <taxon>Spermatophyta</taxon>
        <taxon>Magnoliopsida</taxon>
        <taxon>eudicotyledons</taxon>
        <taxon>Gunneridae</taxon>
        <taxon>Pentapetalae</taxon>
        <taxon>asterids</taxon>
        <taxon>lamiids</taxon>
        <taxon>Boraginales</taxon>
        <taxon>Boraginaceae</taxon>
        <taxon>Boraginoideae</taxon>
        <taxon>Lithospermeae</taxon>
        <taxon>Lithospermum</taxon>
    </lineage>
</organism>
<dbReference type="Gene3D" id="3.30.420.10">
    <property type="entry name" value="Ribonuclease H-like superfamily/Ribonuclease H"/>
    <property type="match status" value="1"/>
</dbReference>
<dbReference type="PROSITE" id="PS50994">
    <property type="entry name" value="INTEGRASE"/>
    <property type="match status" value="1"/>
</dbReference>
<dbReference type="InterPro" id="IPR012337">
    <property type="entry name" value="RNaseH-like_sf"/>
</dbReference>
<reference evidence="2 3" key="1">
    <citation type="submission" date="2024-01" db="EMBL/GenBank/DDBJ databases">
        <title>The complete chloroplast genome sequence of Lithospermum erythrorhizon: insights into the phylogenetic relationship among Boraginaceae species and the maternal lineages of purple gromwells.</title>
        <authorList>
            <person name="Okada T."/>
            <person name="Watanabe K."/>
        </authorList>
    </citation>
    <scope>NUCLEOTIDE SEQUENCE [LARGE SCALE GENOMIC DNA]</scope>
</reference>
<dbReference type="InterPro" id="IPR036397">
    <property type="entry name" value="RNaseH_sf"/>
</dbReference>
<dbReference type="EMBL" id="BAABME010002775">
    <property type="protein sequence ID" value="GAA0156042.1"/>
    <property type="molecule type" value="Genomic_DNA"/>
</dbReference>
<dbReference type="GO" id="GO:0003676">
    <property type="term" value="F:nucleic acid binding"/>
    <property type="evidence" value="ECO:0007669"/>
    <property type="project" value="InterPro"/>
</dbReference>
<evidence type="ECO:0000259" key="1">
    <source>
        <dbReference type="PROSITE" id="PS50994"/>
    </source>
</evidence>
<dbReference type="InterPro" id="IPR039537">
    <property type="entry name" value="Retrotran_Ty1/copia-like"/>
</dbReference>
<dbReference type="SUPFAM" id="SSF53098">
    <property type="entry name" value="Ribonuclease H-like"/>
    <property type="match status" value="1"/>
</dbReference>
<proteinExistence type="predicted"/>
<dbReference type="AlphaFoldDB" id="A0AAV3Q1D2"/>
<protein>
    <recommendedName>
        <fullName evidence="1">Integrase catalytic domain-containing protein</fullName>
    </recommendedName>
</protein>
<dbReference type="Pfam" id="PF00665">
    <property type="entry name" value="rve"/>
    <property type="match status" value="1"/>
</dbReference>
<dbReference type="Proteomes" id="UP001454036">
    <property type="component" value="Unassembled WGS sequence"/>
</dbReference>
<evidence type="ECO:0000313" key="2">
    <source>
        <dbReference type="EMBL" id="GAA0156042.1"/>
    </source>
</evidence>